<reference evidence="3" key="1">
    <citation type="journal article" date="2020" name="bioRxiv">
        <title>Comparative genomics of Chlamydomonas.</title>
        <authorList>
            <person name="Craig R.J."/>
            <person name="Hasan A.R."/>
            <person name="Ness R.W."/>
            <person name="Keightley P.D."/>
        </authorList>
    </citation>
    <scope>NUCLEOTIDE SEQUENCE</scope>
    <source>
        <strain evidence="3">CCAP 11/70</strain>
    </source>
</reference>
<gene>
    <name evidence="3" type="ORF">HYH03_014739</name>
</gene>
<evidence type="ECO:0000256" key="1">
    <source>
        <dbReference type="SAM" id="MobiDB-lite"/>
    </source>
</evidence>
<keyword evidence="4" id="KW-1185">Reference proteome</keyword>
<keyword evidence="2" id="KW-0732">Signal</keyword>
<dbReference type="AlphaFoldDB" id="A0A835XN42"/>
<comment type="caution">
    <text evidence="3">The sequence shown here is derived from an EMBL/GenBank/DDBJ whole genome shotgun (WGS) entry which is preliminary data.</text>
</comment>
<dbReference type="EMBL" id="JAEHOE010000110">
    <property type="protein sequence ID" value="KAG2486569.1"/>
    <property type="molecule type" value="Genomic_DNA"/>
</dbReference>
<feature type="signal peptide" evidence="2">
    <location>
        <begin position="1"/>
        <end position="20"/>
    </location>
</feature>
<protein>
    <submittedName>
        <fullName evidence="3">Uncharacterized protein</fullName>
    </submittedName>
</protein>
<dbReference type="Proteomes" id="UP000612055">
    <property type="component" value="Unassembled WGS sequence"/>
</dbReference>
<accession>A0A835XN42</accession>
<evidence type="ECO:0000313" key="3">
    <source>
        <dbReference type="EMBL" id="KAG2486569.1"/>
    </source>
</evidence>
<evidence type="ECO:0000256" key="2">
    <source>
        <dbReference type="SAM" id="SignalP"/>
    </source>
</evidence>
<evidence type="ECO:0000313" key="4">
    <source>
        <dbReference type="Proteomes" id="UP000612055"/>
    </source>
</evidence>
<feature type="compositionally biased region" description="Basic and acidic residues" evidence="1">
    <location>
        <begin position="20"/>
        <end position="38"/>
    </location>
</feature>
<organism evidence="3 4">
    <name type="scientific">Edaphochlamys debaryana</name>
    <dbReference type="NCBI Taxonomy" id="47281"/>
    <lineage>
        <taxon>Eukaryota</taxon>
        <taxon>Viridiplantae</taxon>
        <taxon>Chlorophyta</taxon>
        <taxon>core chlorophytes</taxon>
        <taxon>Chlorophyceae</taxon>
        <taxon>CS clade</taxon>
        <taxon>Chlamydomonadales</taxon>
        <taxon>Chlamydomonadales incertae sedis</taxon>
        <taxon>Edaphochlamys</taxon>
    </lineage>
</organism>
<name>A0A835XN42_9CHLO</name>
<sequence>MVIFIVAYALVIVLIRQDKAKQQQRRQSEEGERSHLADESAATTRTPPRLSLSEGPSRRRQVPTERVAPPAAPRIGDEFDELAPAFDRPSTALLMRIDQMLDSGDMQPEQATRLLSSYGYDLDELLTGGLEALEGSTGPPGPY</sequence>
<feature type="chain" id="PRO_5033058379" evidence="2">
    <location>
        <begin position="21"/>
        <end position="143"/>
    </location>
</feature>
<proteinExistence type="predicted"/>
<feature type="region of interest" description="Disordered" evidence="1">
    <location>
        <begin position="20"/>
        <end position="82"/>
    </location>
</feature>